<comment type="caution">
    <text evidence="1">The sequence shown here is derived from an EMBL/GenBank/DDBJ whole genome shotgun (WGS) entry which is preliminary data.</text>
</comment>
<evidence type="ECO:0000313" key="1">
    <source>
        <dbReference type="EMBL" id="EJQ73425.1"/>
    </source>
</evidence>
<gene>
    <name evidence="1" type="ORF">IGC_05096</name>
</gene>
<accession>J8DBE6</accession>
<sequence>MNKLKKSSKVIVMFFILHVILLIFSPNRIVGRSAIQKDDIKLHVYAQATTGAPQKISKSDLAILKEKIKDTYPNIKSTDIELEGDTPFRHVDDPAFIGEFTVYGKVIGTTLNETSRENTVAVLKVSYWDMPMIQYLFYEEAIAYNFVTYIFCCTLHPLFMS</sequence>
<protein>
    <submittedName>
        <fullName evidence="1">Uncharacterized protein</fullName>
    </submittedName>
</protein>
<dbReference type="RefSeq" id="WP_002151181.1">
    <property type="nucleotide sequence ID" value="NZ_JH792149.1"/>
</dbReference>
<dbReference type="AlphaFoldDB" id="J8DBE6"/>
<reference evidence="1 2" key="1">
    <citation type="submission" date="2012-04" db="EMBL/GenBank/DDBJ databases">
        <title>The Genome Sequence of Bacillus cereus HuA4-10.</title>
        <authorList>
            <consortium name="The Broad Institute Genome Sequencing Platform"/>
            <consortium name="The Broad Institute Genome Sequencing Center for Infectious Disease"/>
            <person name="Feldgarden M."/>
            <person name="Van der Auwera G.A."/>
            <person name="Mahillon J."/>
            <person name="Duprez V."/>
            <person name="Timmery S."/>
            <person name="Mattelet C."/>
            <person name="Dierick K."/>
            <person name="Sun M."/>
            <person name="Yu Z."/>
            <person name="Zhu L."/>
            <person name="Hu X."/>
            <person name="Shank E.B."/>
            <person name="Swiecicka I."/>
            <person name="Hansen B.M."/>
            <person name="Andrup L."/>
            <person name="Young S.K."/>
            <person name="Zeng Q."/>
            <person name="Gargeya S."/>
            <person name="Fitzgerald M."/>
            <person name="Haas B."/>
            <person name="Abouelleil A."/>
            <person name="Alvarado L."/>
            <person name="Arachchi H.M."/>
            <person name="Berlin A."/>
            <person name="Chapman S.B."/>
            <person name="Goldberg J."/>
            <person name="Griggs A."/>
            <person name="Gujja S."/>
            <person name="Hansen M."/>
            <person name="Howarth C."/>
            <person name="Imamovic A."/>
            <person name="Larimer J."/>
            <person name="McCowen C."/>
            <person name="Montmayeur A."/>
            <person name="Murphy C."/>
            <person name="Neiman D."/>
            <person name="Pearson M."/>
            <person name="Priest M."/>
            <person name="Roberts A."/>
            <person name="Saif S."/>
            <person name="Shea T."/>
            <person name="Sisk P."/>
            <person name="Sykes S."/>
            <person name="Wortman J."/>
            <person name="Nusbaum C."/>
            <person name="Birren B."/>
        </authorList>
    </citation>
    <scope>NUCLEOTIDE SEQUENCE [LARGE SCALE GENOMIC DNA]</scope>
    <source>
        <strain evidence="1 2">HuA4-10</strain>
    </source>
</reference>
<evidence type="ECO:0000313" key="2">
    <source>
        <dbReference type="Proteomes" id="UP000006977"/>
    </source>
</evidence>
<organism evidence="1 2">
    <name type="scientific">Bacillus cereus HuA4-10</name>
    <dbReference type="NCBI Taxonomy" id="1053206"/>
    <lineage>
        <taxon>Bacteria</taxon>
        <taxon>Bacillati</taxon>
        <taxon>Bacillota</taxon>
        <taxon>Bacilli</taxon>
        <taxon>Bacillales</taxon>
        <taxon>Bacillaceae</taxon>
        <taxon>Bacillus</taxon>
        <taxon>Bacillus cereus group</taxon>
    </lineage>
</organism>
<dbReference type="Proteomes" id="UP000006977">
    <property type="component" value="Unassembled WGS sequence"/>
</dbReference>
<dbReference type="HOGENOM" id="CLU_1583289_0_0_9"/>
<proteinExistence type="predicted"/>
<dbReference type="EMBL" id="AHEA01000045">
    <property type="protein sequence ID" value="EJQ73425.1"/>
    <property type="molecule type" value="Genomic_DNA"/>
</dbReference>
<name>J8DBE6_BACCE</name>